<dbReference type="AlphaFoldDB" id="A0A2K2BLN8"/>
<accession>A0A2K2BLN8</accession>
<dbReference type="Proteomes" id="UP000006729">
    <property type="component" value="Chromosome 2"/>
</dbReference>
<dbReference type="EMBL" id="CM009291">
    <property type="protein sequence ID" value="PNT50689.1"/>
    <property type="molecule type" value="Genomic_DNA"/>
</dbReference>
<protein>
    <submittedName>
        <fullName evidence="1">Uncharacterized protein</fullName>
    </submittedName>
</protein>
<keyword evidence="2" id="KW-1185">Reference proteome</keyword>
<proteinExistence type="predicted"/>
<evidence type="ECO:0000313" key="2">
    <source>
        <dbReference type="Proteomes" id="UP000006729"/>
    </source>
</evidence>
<dbReference type="InParanoid" id="A0A2K2BLN8"/>
<evidence type="ECO:0000313" key="1">
    <source>
        <dbReference type="EMBL" id="PNT50689.1"/>
    </source>
</evidence>
<sequence>MPSLLVSETSTSAFSVAIPLALSLSRLIASLNSGKEFREAVGSTRCVEYKASDYIRVRKERVRSEHKTFCDLAWWNLKLAKFFMAER</sequence>
<gene>
    <name evidence="1" type="ORF">POPTR_002G199400</name>
</gene>
<organism evidence="1 2">
    <name type="scientific">Populus trichocarpa</name>
    <name type="common">Western balsam poplar</name>
    <name type="synonym">Populus balsamifera subsp. trichocarpa</name>
    <dbReference type="NCBI Taxonomy" id="3694"/>
    <lineage>
        <taxon>Eukaryota</taxon>
        <taxon>Viridiplantae</taxon>
        <taxon>Streptophyta</taxon>
        <taxon>Embryophyta</taxon>
        <taxon>Tracheophyta</taxon>
        <taxon>Spermatophyta</taxon>
        <taxon>Magnoliopsida</taxon>
        <taxon>eudicotyledons</taxon>
        <taxon>Gunneridae</taxon>
        <taxon>Pentapetalae</taxon>
        <taxon>rosids</taxon>
        <taxon>fabids</taxon>
        <taxon>Malpighiales</taxon>
        <taxon>Salicaceae</taxon>
        <taxon>Saliceae</taxon>
        <taxon>Populus</taxon>
    </lineage>
</organism>
<name>A0A2K2BLN8_POPTR</name>
<reference evidence="1 2" key="1">
    <citation type="journal article" date="2006" name="Science">
        <title>The genome of black cottonwood, Populus trichocarpa (Torr. &amp; Gray).</title>
        <authorList>
            <person name="Tuskan G.A."/>
            <person name="Difazio S."/>
            <person name="Jansson S."/>
            <person name="Bohlmann J."/>
            <person name="Grigoriev I."/>
            <person name="Hellsten U."/>
            <person name="Putnam N."/>
            <person name="Ralph S."/>
            <person name="Rombauts S."/>
            <person name="Salamov A."/>
            <person name="Schein J."/>
            <person name="Sterck L."/>
            <person name="Aerts A."/>
            <person name="Bhalerao R.R."/>
            <person name="Bhalerao R.P."/>
            <person name="Blaudez D."/>
            <person name="Boerjan W."/>
            <person name="Brun A."/>
            <person name="Brunner A."/>
            <person name="Busov V."/>
            <person name="Campbell M."/>
            <person name="Carlson J."/>
            <person name="Chalot M."/>
            <person name="Chapman J."/>
            <person name="Chen G.L."/>
            <person name="Cooper D."/>
            <person name="Coutinho P.M."/>
            <person name="Couturier J."/>
            <person name="Covert S."/>
            <person name="Cronk Q."/>
            <person name="Cunningham R."/>
            <person name="Davis J."/>
            <person name="Degroeve S."/>
            <person name="Dejardin A."/>
            <person name="Depamphilis C."/>
            <person name="Detter J."/>
            <person name="Dirks B."/>
            <person name="Dubchak I."/>
            <person name="Duplessis S."/>
            <person name="Ehlting J."/>
            <person name="Ellis B."/>
            <person name="Gendler K."/>
            <person name="Goodstein D."/>
            <person name="Gribskov M."/>
            <person name="Grimwood J."/>
            <person name="Groover A."/>
            <person name="Gunter L."/>
            <person name="Hamberger B."/>
            <person name="Heinze B."/>
            <person name="Helariutta Y."/>
            <person name="Henrissat B."/>
            <person name="Holligan D."/>
            <person name="Holt R."/>
            <person name="Huang W."/>
            <person name="Islam-Faridi N."/>
            <person name="Jones S."/>
            <person name="Jones-Rhoades M."/>
            <person name="Jorgensen R."/>
            <person name="Joshi C."/>
            <person name="Kangasjarvi J."/>
            <person name="Karlsson J."/>
            <person name="Kelleher C."/>
            <person name="Kirkpatrick R."/>
            <person name="Kirst M."/>
            <person name="Kohler A."/>
            <person name="Kalluri U."/>
            <person name="Larimer F."/>
            <person name="Leebens-Mack J."/>
            <person name="Leple J.C."/>
            <person name="Locascio P."/>
            <person name="Lou Y."/>
            <person name="Lucas S."/>
            <person name="Martin F."/>
            <person name="Montanini B."/>
            <person name="Napoli C."/>
            <person name="Nelson D.R."/>
            <person name="Nelson C."/>
            <person name="Nieminen K."/>
            <person name="Nilsson O."/>
            <person name="Pereda V."/>
            <person name="Peter G."/>
            <person name="Philippe R."/>
            <person name="Pilate G."/>
            <person name="Poliakov A."/>
            <person name="Razumovskaya J."/>
            <person name="Richardson P."/>
            <person name="Rinaldi C."/>
            <person name="Ritland K."/>
            <person name="Rouze P."/>
            <person name="Ryaboy D."/>
            <person name="Schmutz J."/>
            <person name="Schrader J."/>
            <person name="Segerman B."/>
            <person name="Shin H."/>
            <person name="Siddiqui A."/>
            <person name="Sterky F."/>
            <person name="Terry A."/>
            <person name="Tsai C.J."/>
            <person name="Uberbacher E."/>
            <person name="Unneberg P."/>
            <person name="Vahala J."/>
            <person name="Wall K."/>
            <person name="Wessler S."/>
            <person name="Yang G."/>
            <person name="Yin T."/>
            <person name="Douglas C."/>
            <person name="Marra M."/>
            <person name="Sandberg G."/>
            <person name="Van de Peer Y."/>
            <person name="Rokhsar D."/>
        </authorList>
    </citation>
    <scope>NUCLEOTIDE SEQUENCE [LARGE SCALE GENOMIC DNA]</scope>
    <source>
        <strain evidence="2">cv. Nisqually</strain>
    </source>
</reference>